<dbReference type="CDD" id="cd22157">
    <property type="entry name" value="F-box_AtFBW1-like"/>
    <property type="match status" value="1"/>
</dbReference>
<reference evidence="2 3" key="1">
    <citation type="submission" date="2018-02" db="EMBL/GenBank/DDBJ databases">
        <title>Draft genome of wild Prunus yedoensis var. nudiflora.</title>
        <authorList>
            <person name="Baek S."/>
            <person name="Kim J.-H."/>
            <person name="Choi K."/>
            <person name="Kim G.-B."/>
            <person name="Cho A."/>
            <person name="Jang H."/>
            <person name="Shin C.-H."/>
            <person name="Yu H.-J."/>
            <person name="Mun J.-H."/>
        </authorList>
    </citation>
    <scope>NUCLEOTIDE SEQUENCE [LARGE SCALE GENOMIC DNA]</scope>
    <source>
        <strain evidence="3">cv. Jeju island</strain>
        <tissue evidence="2">Leaf</tissue>
    </source>
</reference>
<dbReference type="EMBL" id="PJQY01002339">
    <property type="protein sequence ID" value="PQP94589.1"/>
    <property type="molecule type" value="Genomic_DNA"/>
</dbReference>
<dbReference type="InterPro" id="IPR050796">
    <property type="entry name" value="SCF_F-box_component"/>
</dbReference>
<dbReference type="AlphaFoldDB" id="A0A314XPY3"/>
<evidence type="ECO:0000313" key="2">
    <source>
        <dbReference type="EMBL" id="PQP94589.1"/>
    </source>
</evidence>
<dbReference type="STRING" id="2094558.A0A314XPY3"/>
<dbReference type="OrthoDB" id="1867629at2759"/>
<dbReference type="InterPro" id="IPR006527">
    <property type="entry name" value="F-box-assoc_dom_typ1"/>
</dbReference>
<dbReference type="SMART" id="SM00256">
    <property type="entry name" value="FBOX"/>
    <property type="match status" value="1"/>
</dbReference>
<dbReference type="Proteomes" id="UP000250321">
    <property type="component" value="Unassembled WGS sequence"/>
</dbReference>
<dbReference type="SUPFAM" id="SSF81383">
    <property type="entry name" value="F-box domain"/>
    <property type="match status" value="1"/>
</dbReference>
<evidence type="ECO:0000313" key="3">
    <source>
        <dbReference type="Proteomes" id="UP000250321"/>
    </source>
</evidence>
<dbReference type="Gene3D" id="1.20.1280.50">
    <property type="match status" value="1"/>
</dbReference>
<proteinExistence type="predicted"/>
<protein>
    <submittedName>
        <fullName evidence="2">F-box/kelch-repeat protein</fullName>
    </submittedName>
</protein>
<dbReference type="InterPro" id="IPR001810">
    <property type="entry name" value="F-box_dom"/>
</dbReference>
<evidence type="ECO:0000259" key="1">
    <source>
        <dbReference type="SMART" id="SM00256"/>
    </source>
</evidence>
<keyword evidence="3" id="KW-1185">Reference proteome</keyword>
<accession>A0A314XPY3</accession>
<dbReference type="InterPro" id="IPR017451">
    <property type="entry name" value="F-box-assoc_interact_dom"/>
</dbReference>
<sequence>MSEEIVLHILSRLPSKSLMRFKCVRKSWYTMINDPMFVERHLSNSMHNKRSTSCILVNRFLHSDTSTGEKELEFSFLYFCNDYDDDEHNVNSFVEDIKFPFSSGGQRSGFEVIESLSMIGHCDGIVCLCDSSDNIVLCNPAIKELKLLPKSCLPQLIQCAVGFGYDPKSKDYKIHRISCDGEEIYDQRLVFFPPRVEIYTLTTDSWGEIKNNYLETENTFFWPEYFEMYWKGICYWLGYEQPKEFESYFDRLEDEKKKTMIFLFDTVDEVFHNILLPDCLYEAAVYRFDMRILLWNESVALFGLDSFGTFVECYGLWVLDDFEGAKGSWTRHFTFESVVDIKRVLEFWNSDEILMVDGCGNIVSYNLGTNNHKNLLIYTENLCRVETIVYVNTLVPIMGGNKPESVDK</sequence>
<dbReference type="Pfam" id="PF07734">
    <property type="entry name" value="FBA_1"/>
    <property type="match status" value="1"/>
</dbReference>
<feature type="domain" description="F-box" evidence="1">
    <location>
        <begin position="1"/>
        <end position="41"/>
    </location>
</feature>
<name>A0A314XPY3_PRUYE</name>
<dbReference type="PANTHER" id="PTHR31672:SF13">
    <property type="entry name" value="F-BOX PROTEIN CPR30-LIKE"/>
    <property type="match status" value="1"/>
</dbReference>
<dbReference type="PANTHER" id="PTHR31672">
    <property type="entry name" value="BNACNNG10540D PROTEIN"/>
    <property type="match status" value="1"/>
</dbReference>
<dbReference type="Pfam" id="PF12937">
    <property type="entry name" value="F-box-like"/>
    <property type="match status" value="1"/>
</dbReference>
<comment type="caution">
    <text evidence="2">The sequence shown here is derived from an EMBL/GenBank/DDBJ whole genome shotgun (WGS) entry which is preliminary data.</text>
</comment>
<dbReference type="InterPro" id="IPR036047">
    <property type="entry name" value="F-box-like_dom_sf"/>
</dbReference>
<organism evidence="2 3">
    <name type="scientific">Prunus yedoensis var. nudiflora</name>
    <dbReference type="NCBI Taxonomy" id="2094558"/>
    <lineage>
        <taxon>Eukaryota</taxon>
        <taxon>Viridiplantae</taxon>
        <taxon>Streptophyta</taxon>
        <taxon>Embryophyta</taxon>
        <taxon>Tracheophyta</taxon>
        <taxon>Spermatophyta</taxon>
        <taxon>Magnoliopsida</taxon>
        <taxon>eudicotyledons</taxon>
        <taxon>Gunneridae</taxon>
        <taxon>Pentapetalae</taxon>
        <taxon>rosids</taxon>
        <taxon>fabids</taxon>
        <taxon>Rosales</taxon>
        <taxon>Rosaceae</taxon>
        <taxon>Amygdaloideae</taxon>
        <taxon>Amygdaleae</taxon>
        <taxon>Prunus</taxon>
    </lineage>
</organism>
<gene>
    <name evidence="2" type="ORF">Pyn_36070</name>
</gene>
<dbReference type="NCBIfam" id="TIGR01640">
    <property type="entry name" value="F_box_assoc_1"/>
    <property type="match status" value="1"/>
</dbReference>